<feature type="region of interest" description="Disordered" evidence="10">
    <location>
        <begin position="48"/>
        <end position="79"/>
    </location>
</feature>
<feature type="compositionally biased region" description="Low complexity" evidence="10">
    <location>
        <begin position="48"/>
        <end position="70"/>
    </location>
</feature>
<evidence type="ECO:0000256" key="3">
    <source>
        <dbReference type="ARBA" id="ARBA00008061"/>
    </source>
</evidence>
<dbReference type="SMART" id="SM00642">
    <property type="entry name" value="Aamy"/>
    <property type="match status" value="1"/>
</dbReference>
<evidence type="ECO:0000256" key="1">
    <source>
        <dbReference type="ARBA" id="ARBA00000548"/>
    </source>
</evidence>
<dbReference type="PRINTS" id="PR00110">
    <property type="entry name" value="ALPHAAMYLASE"/>
</dbReference>
<dbReference type="Proteomes" id="UP000613740">
    <property type="component" value="Unassembled WGS sequence"/>
</dbReference>
<organism evidence="13 14">
    <name type="scientific">Chlamydomonas schloesseri</name>
    <dbReference type="NCBI Taxonomy" id="2026947"/>
    <lineage>
        <taxon>Eukaryota</taxon>
        <taxon>Viridiplantae</taxon>
        <taxon>Chlorophyta</taxon>
        <taxon>core chlorophytes</taxon>
        <taxon>Chlorophyceae</taxon>
        <taxon>CS clade</taxon>
        <taxon>Chlamydomonadales</taxon>
        <taxon>Chlamydomonadaceae</taxon>
        <taxon>Chlamydomonas</taxon>
    </lineage>
</organism>
<evidence type="ECO:0000256" key="9">
    <source>
        <dbReference type="RuleBase" id="RU361134"/>
    </source>
</evidence>
<dbReference type="EMBL" id="JAEHOD010000105">
    <property type="protein sequence ID" value="KAG2426703.1"/>
    <property type="molecule type" value="Genomic_DNA"/>
</dbReference>
<dbReference type="Gene3D" id="2.60.40.1180">
    <property type="entry name" value="Golgi alpha-mannosidase II"/>
    <property type="match status" value="1"/>
</dbReference>
<keyword evidence="6 9" id="KW-0119">Carbohydrate metabolism</keyword>
<comment type="caution">
    <text evidence="13">The sequence shown here is derived from an EMBL/GenBank/DDBJ whole genome shotgun (WGS) entry which is preliminary data.</text>
</comment>
<dbReference type="Pfam" id="PF00128">
    <property type="entry name" value="Alpha-amylase"/>
    <property type="match status" value="1"/>
</dbReference>
<keyword evidence="5 9" id="KW-0378">Hydrolase</keyword>
<evidence type="ECO:0000256" key="10">
    <source>
        <dbReference type="SAM" id="MobiDB-lite"/>
    </source>
</evidence>
<feature type="domain" description="Glycosyl hydrolase family 13 catalytic" evidence="11">
    <location>
        <begin position="100"/>
        <end position="441"/>
    </location>
</feature>
<keyword evidence="7 9" id="KW-0326">Glycosidase</keyword>
<evidence type="ECO:0000313" key="13">
    <source>
        <dbReference type="EMBL" id="KAG2426703.1"/>
    </source>
</evidence>
<keyword evidence="14" id="KW-1185">Reference proteome</keyword>
<evidence type="ECO:0000259" key="11">
    <source>
        <dbReference type="SMART" id="SM00642"/>
    </source>
</evidence>
<dbReference type="Gene3D" id="3.20.20.80">
    <property type="entry name" value="Glycosidases"/>
    <property type="match status" value="1"/>
</dbReference>
<dbReference type="SUPFAM" id="SSF51011">
    <property type="entry name" value="Glycosyl hydrolase domain"/>
    <property type="match status" value="1"/>
</dbReference>
<dbReference type="EC" id="3.2.1.1" evidence="4 9"/>
<dbReference type="Pfam" id="PF07821">
    <property type="entry name" value="Alpha-amyl_C2"/>
    <property type="match status" value="1"/>
</dbReference>
<dbReference type="InterPro" id="IPR017853">
    <property type="entry name" value="GH"/>
</dbReference>
<dbReference type="InterPro" id="IPR006047">
    <property type="entry name" value="GH13_cat_dom"/>
</dbReference>
<dbReference type="SUPFAM" id="SSF51445">
    <property type="entry name" value="(Trans)glycosidases"/>
    <property type="match status" value="1"/>
</dbReference>
<dbReference type="SMART" id="SM00810">
    <property type="entry name" value="Alpha-amyl_C2"/>
    <property type="match status" value="1"/>
</dbReference>
<protein>
    <recommendedName>
        <fullName evidence="4 9">Alpha-amylase</fullName>
        <ecNumber evidence="4 9">3.2.1.1</ecNumber>
    </recommendedName>
</protein>
<dbReference type="InterPro" id="IPR006046">
    <property type="entry name" value="Alpha_amylase"/>
</dbReference>
<reference evidence="13" key="1">
    <citation type="journal article" date="2020" name="bioRxiv">
        <title>Comparative genomics of Chlamydomonas.</title>
        <authorList>
            <person name="Craig R.J."/>
            <person name="Hasan A.R."/>
            <person name="Ness R.W."/>
            <person name="Keightley P.D."/>
        </authorList>
    </citation>
    <scope>NUCLEOTIDE SEQUENCE</scope>
    <source>
        <strain evidence="13">CCAP 11/173</strain>
    </source>
</reference>
<evidence type="ECO:0000256" key="4">
    <source>
        <dbReference type="ARBA" id="ARBA00012595"/>
    </source>
</evidence>
<accession>A0A835VUV0</accession>
<evidence type="ECO:0000256" key="8">
    <source>
        <dbReference type="RuleBase" id="RU003615"/>
    </source>
</evidence>
<dbReference type="PANTHER" id="PTHR43447">
    <property type="entry name" value="ALPHA-AMYLASE"/>
    <property type="match status" value="1"/>
</dbReference>
<dbReference type="GO" id="GO:0004556">
    <property type="term" value="F:alpha-amylase activity"/>
    <property type="evidence" value="ECO:0007669"/>
    <property type="project" value="UniProtKB-UniRule"/>
</dbReference>
<comment type="catalytic activity">
    <reaction evidence="1 9">
        <text>Endohydrolysis of (1-&gt;4)-alpha-D-glucosidic linkages in polysaccharides containing three or more (1-&gt;4)-alpha-linked D-glucose units.</text>
        <dbReference type="EC" id="3.2.1.1"/>
    </reaction>
</comment>
<sequence length="510" mass="56338">MLQNCRFHSGLTARPSSSERLLCAPPRRLLSPRPARRVGLVARAEFQSSAAATEAAPAPAPKPRSSSGSDSDSDEAGGGALALQERDSAFWQAPRDYKKAVMLQGFAWDSCFKNAWYNTVASKVDAIKAAGVTHVWLPPPSQSVAPQGYLPGQLYNLNSKYGSRDQLVRLTQALRAAGIKPIADIVINHRCADEQEGGVWNRFRDDVDHQGRRLDWGRWAITCNDPDFKGSGNPDTGDDYGAAPDLDHANPELRAALVDWLGWLQRDIGFEGWRLDFVRGYGAQFVTQYVDATVGADSLNVGEYWVDLVWAGGGHLEYNQDAARQRLCDWIKANGERCCAFDFPTKGLLQEAVKRGQYDRLRDRQGKAPGLLGWWPGKAVTFIENHDTGSTQQHWPFPSSHVGAGYAYMLTHPGVPCIFWDHLFDWGDDLRRAIAGLVALRRRAGLAADSKLEILAAEPDMYVARVGGRVTVKLGPRYDMGGLLPKEAEGWKFVMSGKDWAVWEKANKAS</sequence>
<comment type="similarity">
    <text evidence="3 8">Belongs to the glycosyl hydrolase 13 family.</text>
</comment>
<dbReference type="OrthoDB" id="550577at2759"/>
<comment type="cofactor">
    <cofactor evidence="2">
        <name>Ca(2+)</name>
        <dbReference type="ChEBI" id="CHEBI:29108"/>
    </cofactor>
</comment>
<evidence type="ECO:0000256" key="2">
    <source>
        <dbReference type="ARBA" id="ARBA00001913"/>
    </source>
</evidence>
<dbReference type="AlphaFoldDB" id="A0A835VUV0"/>
<dbReference type="GO" id="GO:0005509">
    <property type="term" value="F:calcium ion binding"/>
    <property type="evidence" value="ECO:0007669"/>
    <property type="project" value="InterPro"/>
</dbReference>
<evidence type="ECO:0000256" key="6">
    <source>
        <dbReference type="ARBA" id="ARBA00023277"/>
    </source>
</evidence>
<dbReference type="InterPro" id="IPR012850">
    <property type="entry name" value="A-amylase_bs_C"/>
</dbReference>
<name>A0A835VUV0_9CHLO</name>
<dbReference type="CDD" id="cd11314">
    <property type="entry name" value="AmyAc_arch_bac_plant_AmyA"/>
    <property type="match status" value="1"/>
</dbReference>
<evidence type="ECO:0000313" key="14">
    <source>
        <dbReference type="Proteomes" id="UP000613740"/>
    </source>
</evidence>
<proteinExistence type="inferred from homology"/>
<dbReference type="GO" id="GO:0005975">
    <property type="term" value="P:carbohydrate metabolic process"/>
    <property type="evidence" value="ECO:0007669"/>
    <property type="project" value="InterPro"/>
</dbReference>
<evidence type="ECO:0000256" key="7">
    <source>
        <dbReference type="ARBA" id="ARBA00023295"/>
    </source>
</evidence>
<evidence type="ECO:0000256" key="5">
    <source>
        <dbReference type="ARBA" id="ARBA00022801"/>
    </source>
</evidence>
<evidence type="ECO:0000259" key="12">
    <source>
        <dbReference type="SMART" id="SM00810"/>
    </source>
</evidence>
<feature type="domain" description="Alpha-amylase C-terminal beta-sheet" evidence="12">
    <location>
        <begin position="442"/>
        <end position="505"/>
    </location>
</feature>
<dbReference type="InterPro" id="IPR013780">
    <property type="entry name" value="Glyco_hydro_b"/>
</dbReference>
<gene>
    <name evidence="13" type="ORF">HYH02_014743</name>
</gene>